<dbReference type="FunFam" id="3.40.50.2300:FF:000051">
    <property type="entry name" value="Two-component response regulator yehT"/>
    <property type="match status" value="1"/>
</dbReference>
<feature type="domain" description="Response regulatory" evidence="2">
    <location>
        <begin position="7"/>
        <end position="118"/>
    </location>
</feature>
<dbReference type="PROSITE" id="PS50110">
    <property type="entry name" value="RESPONSE_REGULATORY"/>
    <property type="match status" value="1"/>
</dbReference>
<dbReference type="InterPro" id="IPR011006">
    <property type="entry name" value="CheY-like_superfamily"/>
</dbReference>
<dbReference type="Pfam" id="PF04397">
    <property type="entry name" value="LytTR"/>
    <property type="match status" value="1"/>
</dbReference>
<dbReference type="GO" id="GO:0000156">
    <property type="term" value="F:phosphorelay response regulator activity"/>
    <property type="evidence" value="ECO:0007669"/>
    <property type="project" value="InterPro"/>
</dbReference>
<dbReference type="GO" id="GO:0003677">
    <property type="term" value="F:DNA binding"/>
    <property type="evidence" value="ECO:0007669"/>
    <property type="project" value="InterPro"/>
</dbReference>
<dbReference type="AlphaFoldDB" id="A0A1I2EU67"/>
<accession>A0A1I2EU67</accession>
<gene>
    <name evidence="4" type="ORF">SAMN05216283_102214</name>
</gene>
<dbReference type="SUPFAM" id="SSF52172">
    <property type="entry name" value="CheY-like"/>
    <property type="match status" value="1"/>
</dbReference>
<dbReference type="STRING" id="655355.SAMN05216283_102214"/>
<dbReference type="PANTHER" id="PTHR37299">
    <property type="entry name" value="TRANSCRIPTIONAL REGULATOR-RELATED"/>
    <property type="match status" value="1"/>
</dbReference>
<evidence type="ECO:0000313" key="4">
    <source>
        <dbReference type="EMBL" id="SFE95998.1"/>
    </source>
</evidence>
<organism evidence="4 5">
    <name type="scientific">Sunxiuqinia elliptica</name>
    <dbReference type="NCBI Taxonomy" id="655355"/>
    <lineage>
        <taxon>Bacteria</taxon>
        <taxon>Pseudomonadati</taxon>
        <taxon>Bacteroidota</taxon>
        <taxon>Bacteroidia</taxon>
        <taxon>Marinilabiliales</taxon>
        <taxon>Prolixibacteraceae</taxon>
        <taxon>Sunxiuqinia</taxon>
    </lineage>
</organism>
<keyword evidence="1" id="KW-0597">Phosphoprotein</keyword>
<dbReference type="PANTHER" id="PTHR37299:SF1">
    <property type="entry name" value="STAGE 0 SPORULATION PROTEIN A HOMOLOG"/>
    <property type="match status" value="1"/>
</dbReference>
<dbReference type="RefSeq" id="WP_093918890.1">
    <property type="nucleotide sequence ID" value="NZ_FONW01000002.1"/>
</dbReference>
<feature type="modified residue" description="4-aspartylphosphate" evidence="1">
    <location>
        <position position="58"/>
    </location>
</feature>
<dbReference type="Proteomes" id="UP000198964">
    <property type="component" value="Unassembled WGS sequence"/>
</dbReference>
<feature type="domain" description="HTH LytTR-type" evidence="3">
    <location>
        <begin position="141"/>
        <end position="239"/>
    </location>
</feature>
<protein>
    <submittedName>
        <fullName evidence="4">Two component transcriptional regulator, LytTR family</fullName>
    </submittedName>
</protein>
<dbReference type="EMBL" id="FONW01000002">
    <property type="protein sequence ID" value="SFE95998.1"/>
    <property type="molecule type" value="Genomic_DNA"/>
</dbReference>
<dbReference type="PROSITE" id="PS50930">
    <property type="entry name" value="HTH_LYTTR"/>
    <property type="match status" value="1"/>
</dbReference>
<evidence type="ECO:0000313" key="5">
    <source>
        <dbReference type="Proteomes" id="UP000198964"/>
    </source>
</evidence>
<dbReference type="InterPro" id="IPR007492">
    <property type="entry name" value="LytTR_DNA-bd_dom"/>
</dbReference>
<sequence>MDEQTYKCLIIDDEPIAIRVIKNHLGSFKNFHIVGECGNAFEAMEVLAHSSVDLIFLDIQMPQITGMDFLKSLDHPPKVIFTTAYRDYAVEAFELEVIDYLLKPISLVRFSKAINRFYQQQSEYFATLANKETTAPKHDYLFLKADKKWHKIVFDEIIYLESLGDYLTVHTQNGKITTKERISHLNEQLPSELFIRVHRSYIISRSKITALLPGQVELGELKIPIGRSYKEIVGKLLTNE</sequence>
<evidence type="ECO:0000259" key="3">
    <source>
        <dbReference type="PROSITE" id="PS50930"/>
    </source>
</evidence>
<dbReference type="Gene3D" id="3.40.50.2300">
    <property type="match status" value="1"/>
</dbReference>
<proteinExistence type="predicted"/>
<evidence type="ECO:0000259" key="2">
    <source>
        <dbReference type="PROSITE" id="PS50110"/>
    </source>
</evidence>
<dbReference type="SMART" id="SM00850">
    <property type="entry name" value="LytTR"/>
    <property type="match status" value="1"/>
</dbReference>
<evidence type="ECO:0000256" key="1">
    <source>
        <dbReference type="PROSITE-ProRule" id="PRU00169"/>
    </source>
</evidence>
<dbReference type="Pfam" id="PF00072">
    <property type="entry name" value="Response_reg"/>
    <property type="match status" value="1"/>
</dbReference>
<dbReference type="SMART" id="SM00448">
    <property type="entry name" value="REC"/>
    <property type="match status" value="1"/>
</dbReference>
<dbReference type="InterPro" id="IPR001789">
    <property type="entry name" value="Sig_transdc_resp-reg_receiver"/>
</dbReference>
<reference evidence="4 5" key="1">
    <citation type="submission" date="2016-10" db="EMBL/GenBank/DDBJ databases">
        <authorList>
            <person name="de Groot N.N."/>
        </authorList>
    </citation>
    <scope>NUCLEOTIDE SEQUENCE [LARGE SCALE GENOMIC DNA]</scope>
    <source>
        <strain evidence="4 5">CGMCC 1.9156</strain>
    </source>
</reference>
<keyword evidence="5" id="KW-1185">Reference proteome</keyword>
<name>A0A1I2EU67_9BACT</name>
<dbReference type="Gene3D" id="2.40.50.1020">
    <property type="entry name" value="LytTr DNA-binding domain"/>
    <property type="match status" value="1"/>
</dbReference>
<dbReference type="InterPro" id="IPR046947">
    <property type="entry name" value="LytR-like"/>
</dbReference>